<dbReference type="InterPro" id="IPR051226">
    <property type="entry name" value="PP1_Regulatory_Subunit"/>
</dbReference>
<dbReference type="Pfam" id="PF15898">
    <property type="entry name" value="PRKG1_interact"/>
    <property type="match status" value="1"/>
</dbReference>
<dbReference type="GO" id="GO:0019901">
    <property type="term" value="F:protein kinase binding"/>
    <property type="evidence" value="ECO:0007669"/>
    <property type="project" value="InterPro"/>
</dbReference>
<dbReference type="PANTHER" id="PTHR24179:SF21">
    <property type="entry name" value="MYOSIN BINDING SUBUNIT, ISOFORM O"/>
    <property type="match status" value="1"/>
</dbReference>
<organism evidence="5 6">
    <name type="scientific">Angiostrongylus cantonensis</name>
    <name type="common">Rat lungworm</name>
    <dbReference type="NCBI Taxonomy" id="6313"/>
    <lineage>
        <taxon>Eukaryota</taxon>
        <taxon>Metazoa</taxon>
        <taxon>Ecdysozoa</taxon>
        <taxon>Nematoda</taxon>
        <taxon>Chromadorea</taxon>
        <taxon>Rhabditida</taxon>
        <taxon>Rhabditina</taxon>
        <taxon>Rhabditomorpha</taxon>
        <taxon>Strongyloidea</taxon>
        <taxon>Metastrongylidae</taxon>
        <taxon>Angiostrongylus</taxon>
    </lineage>
</organism>
<evidence type="ECO:0000313" key="6">
    <source>
        <dbReference type="WBParaSite" id="ACAC_0000734701-mRNA-1"/>
    </source>
</evidence>
<evidence type="ECO:0000256" key="2">
    <source>
        <dbReference type="ARBA" id="ARBA00022737"/>
    </source>
</evidence>
<dbReference type="STRING" id="6313.A0A0K0DAM0"/>
<evidence type="ECO:0000256" key="3">
    <source>
        <dbReference type="SAM" id="Coils"/>
    </source>
</evidence>
<evidence type="ECO:0000256" key="1">
    <source>
        <dbReference type="ARBA" id="ARBA00022473"/>
    </source>
</evidence>
<feature type="coiled-coil region" evidence="3">
    <location>
        <begin position="59"/>
        <end position="96"/>
    </location>
</feature>
<keyword evidence="3" id="KW-0175">Coiled coil</keyword>
<reference evidence="5" key="1">
    <citation type="submission" date="2012-09" db="EMBL/GenBank/DDBJ databases">
        <authorList>
            <person name="Martin A.A."/>
        </authorList>
    </citation>
    <scope>NUCLEOTIDE SEQUENCE</scope>
</reference>
<dbReference type="GO" id="GO:0004857">
    <property type="term" value="F:enzyme inhibitor activity"/>
    <property type="evidence" value="ECO:0007669"/>
    <property type="project" value="TreeGrafter"/>
</dbReference>
<keyword evidence="5" id="KW-1185">Reference proteome</keyword>
<dbReference type="AlphaFoldDB" id="A0A0K0DAM0"/>
<proteinExistence type="predicted"/>
<dbReference type="PANTHER" id="PTHR24179">
    <property type="entry name" value="PROTEIN PHOSPHATASE 1 REGULATORY SUBUNIT 12"/>
    <property type="match status" value="1"/>
</dbReference>
<keyword evidence="2" id="KW-0677">Repeat</keyword>
<dbReference type="GO" id="GO:0005737">
    <property type="term" value="C:cytoplasm"/>
    <property type="evidence" value="ECO:0007669"/>
    <property type="project" value="TreeGrafter"/>
</dbReference>
<dbReference type="GO" id="GO:0019208">
    <property type="term" value="F:phosphatase regulator activity"/>
    <property type="evidence" value="ECO:0007669"/>
    <property type="project" value="TreeGrafter"/>
</dbReference>
<dbReference type="Proteomes" id="UP000035642">
    <property type="component" value="Unassembled WGS sequence"/>
</dbReference>
<evidence type="ECO:0000313" key="5">
    <source>
        <dbReference type="Proteomes" id="UP000035642"/>
    </source>
</evidence>
<reference evidence="6" key="2">
    <citation type="submission" date="2017-02" db="UniProtKB">
        <authorList>
            <consortium name="WormBaseParasite"/>
        </authorList>
    </citation>
    <scope>IDENTIFICATION</scope>
</reference>
<protein>
    <submittedName>
        <fullName evidence="6">PRKG1_interact domain-containing protein</fullName>
    </submittedName>
</protein>
<accession>A0A0K0DAM0</accession>
<dbReference type="WBParaSite" id="ACAC_0000734701-mRNA-1">
    <property type="protein sequence ID" value="ACAC_0000734701-mRNA-1"/>
    <property type="gene ID" value="ACAC_0000734701"/>
</dbReference>
<keyword evidence="1" id="KW-0217">Developmental protein</keyword>
<sequence length="102" mass="11573">MECERIRKELEEYKRSHDHGGPVATLRTTSSRFRNGSPAFVATSIVKSSSGNSLDDGERRTLERKIADLEIQLKALSQLRMENQRLKEENGALVRVISKMTI</sequence>
<name>A0A0K0DAM0_ANGCA</name>
<evidence type="ECO:0000259" key="4">
    <source>
        <dbReference type="Pfam" id="PF15898"/>
    </source>
</evidence>
<feature type="domain" description="cGMP-dependent protein kinase interacting" evidence="4">
    <location>
        <begin position="2"/>
        <end position="101"/>
    </location>
</feature>
<dbReference type="InterPro" id="IPR031775">
    <property type="entry name" value="PRKG1_interact"/>
</dbReference>